<evidence type="ECO:0000313" key="3">
    <source>
        <dbReference type="Proteomes" id="UP000253472"/>
    </source>
</evidence>
<sequence length="157" mass="15491">MFSMTVVVVSSSGAAGAAGGAAPPPGATGALVGFTAVVSVSLTTDSYVSQMVSSTQTVTTTVVAPAPAVVDDGQYVLIVVLRIVVNGSQLESLSHTVSVEMVNSVEVSITVLGTSAEPDGSAASSSATMLNSPTGKQLWTSTFGRPSALVVSTNGPS</sequence>
<proteinExistence type="predicted"/>
<organism evidence="2 3">
    <name type="scientific">Candida viswanathii</name>
    <dbReference type="NCBI Taxonomy" id="5486"/>
    <lineage>
        <taxon>Eukaryota</taxon>
        <taxon>Fungi</taxon>
        <taxon>Dikarya</taxon>
        <taxon>Ascomycota</taxon>
        <taxon>Saccharomycotina</taxon>
        <taxon>Pichiomycetes</taxon>
        <taxon>Debaryomycetaceae</taxon>
        <taxon>Candida/Lodderomyces clade</taxon>
        <taxon>Candida</taxon>
    </lineage>
</organism>
<accession>A0A367XYT4</accession>
<protein>
    <recommendedName>
        <fullName evidence="4">Secreted protein</fullName>
    </recommendedName>
</protein>
<feature type="signal peptide" evidence="1">
    <location>
        <begin position="1"/>
        <end position="19"/>
    </location>
</feature>
<gene>
    <name evidence="2" type="ORF">Cantr_07188</name>
</gene>
<dbReference type="EMBL" id="QLNQ01000027">
    <property type="protein sequence ID" value="RCK58786.1"/>
    <property type="molecule type" value="Genomic_DNA"/>
</dbReference>
<reference evidence="2 3" key="1">
    <citation type="submission" date="2018-06" db="EMBL/GenBank/DDBJ databases">
        <title>Whole genome sequencing of Candida tropicalis (genome annotated by CSBL at Korea University).</title>
        <authorList>
            <person name="Ahn J."/>
        </authorList>
    </citation>
    <scope>NUCLEOTIDE SEQUENCE [LARGE SCALE GENOMIC DNA]</scope>
    <source>
        <strain evidence="2 3">ATCC 20962</strain>
    </source>
</reference>
<evidence type="ECO:0008006" key="4">
    <source>
        <dbReference type="Google" id="ProtNLM"/>
    </source>
</evidence>
<evidence type="ECO:0000256" key="1">
    <source>
        <dbReference type="SAM" id="SignalP"/>
    </source>
</evidence>
<comment type="caution">
    <text evidence="2">The sequence shown here is derived from an EMBL/GenBank/DDBJ whole genome shotgun (WGS) entry which is preliminary data.</text>
</comment>
<evidence type="ECO:0000313" key="2">
    <source>
        <dbReference type="EMBL" id="RCK58786.1"/>
    </source>
</evidence>
<dbReference type="AlphaFoldDB" id="A0A367XYT4"/>
<keyword evidence="3" id="KW-1185">Reference proteome</keyword>
<feature type="chain" id="PRO_5016793612" description="Secreted protein" evidence="1">
    <location>
        <begin position="20"/>
        <end position="157"/>
    </location>
</feature>
<dbReference type="Proteomes" id="UP000253472">
    <property type="component" value="Unassembled WGS sequence"/>
</dbReference>
<keyword evidence="1" id="KW-0732">Signal</keyword>
<name>A0A367XYT4_9ASCO</name>